<feature type="region of interest" description="Disordered" evidence="21">
    <location>
        <begin position="383"/>
        <end position="445"/>
    </location>
</feature>
<dbReference type="eggNOG" id="KOG4818">
    <property type="taxonomic scope" value="Eukaryota"/>
</dbReference>
<sequence length="677" mass="73452">MLKILLLVTVLVYGASAQVPAVRYEVTKGVDVCVLAKFGLLLSVRYTKADNSTGSTPLMFRGGDTTNTTGTCAEHGRNVATMEVNDNHELGMKLVFTRNETHPHRVYFLSEFEVWYAYSENRFPGVQPALIGTTGSEKVSNVEWFQAPEEYSYLCRSEQRRTLQKDVDIVLTDLQIQPFEVKKNDFSPPMECALDSTPVPPVHTTLPATTPKPIPPPGHFNLTDKETGEVCLLLQAGAKFSIDYETESNTTERAMFYLPSEVTPTGSCGQNSSTLTLTFSDDNVIVTAKFEVDGEKFNVAQLIMIYVEKSPLFPNAKINNETRALTYTPKLGPLADLGDSFRCNSEQKVPFSSAANVTIYDLKIQPFQVVNDTFGEETVCDLDITTPAPTTTPQPTTTPEPTTTAGPTTPAQTTPGNGTTPGVTTTSLPENSTTTPVTPTMPAAEGKWHVSGADGKPCLLADSVIQLQLVYNISKEETKTVTVDVPSNATAWGACQPTISLLALTFQPGNFTLHLGFAKTAPPPNNADFALVHVGLMYEEDPAIFPGTITPNKNVNLVNQTLNLFQTEVGKSYRCESEVKVKVNKSVEVSFQYTKIQPFNVEGGKFGEESVCSEDVPTIPPPTATSRPATTHQPHHGGNGGAIAAGVLVPLVCIVLAVAGYLYYRRRRGMGAPYKSL</sequence>
<keyword evidence="8" id="KW-0967">Endosome</keyword>
<keyword evidence="20" id="KW-0458">Lysosome</keyword>
<reference evidence="25" key="1">
    <citation type="journal article" date="2008" name="Nature">
        <title>The amphioxus genome and the evolution of the chordate karyotype.</title>
        <authorList>
            <consortium name="US DOE Joint Genome Institute (JGI-PGF)"/>
            <person name="Putnam N.H."/>
            <person name="Butts T."/>
            <person name="Ferrier D.E.K."/>
            <person name="Furlong R.F."/>
            <person name="Hellsten U."/>
            <person name="Kawashima T."/>
            <person name="Robinson-Rechavi M."/>
            <person name="Shoguchi E."/>
            <person name="Terry A."/>
            <person name="Yu J.-K."/>
            <person name="Benito-Gutierrez E.L."/>
            <person name="Dubchak I."/>
            <person name="Garcia-Fernandez J."/>
            <person name="Gibson-Brown J.J."/>
            <person name="Grigoriev I.V."/>
            <person name="Horton A.C."/>
            <person name="de Jong P.J."/>
            <person name="Jurka J."/>
            <person name="Kapitonov V.V."/>
            <person name="Kohara Y."/>
            <person name="Kuroki Y."/>
            <person name="Lindquist E."/>
            <person name="Lucas S."/>
            <person name="Osoegawa K."/>
            <person name="Pennacchio L.A."/>
            <person name="Salamov A.A."/>
            <person name="Satou Y."/>
            <person name="Sauka-Spengler T."/>
            <person name="Schmutz J."/>
            <person name="Shin-I T."/>
            <person name="Toyoda A."/>
            <person name="Bronner-Fraser M."/>
            <person name="Fujiyama A."/>
            <person name="Holland L.Z."/>
            <person name="Holland P.W.H."/>
            <person name="Satoh N."/>
            <person name="Rokhsar D.S."/>
        </authorList>
    </citation>
    <scope>NUCLEOTIDE SEQUENCE [LARGE SCALE GENOMIC DNA]</scope>
    <source>
        <strain evidence="25">S238N-H82</strain>
        <tissue evidence="25">Testes</tissue>
    </source>
</reference>
<dbReference type="PROSITE" id="PS51407">
    <property type="entry name" value="LAMP_3"/>
    <property type="match status" value="2"/>
</dbReference>
<keyword evidence="20" id="KW-1015">Disulfide bond</keyword>
<evidence type="ECO:0000256" key="20">
    <source>
        <dbReference type="PROSITE-ProRule" id="PRU00740"/>
    </source>
</evidence>
<reference evidence="27" key="3">
    <citation type="submission" date="2025-04" db="UniProtKB">
        <authorList>
            <consortium name="RefSeq"/>
        </authorList>
    </citation>
    <scope>IDENTIFICATION</scope>
    <source>
        <strain evidence="27">S238N-H82</strain>
        <tissue evidence="27">Testes</tissue>
    </source>
</reference>
<evidence type="ECO:0000256" key="15">
    <source>
        <dbReference type="ARBA" id="ARBA00029428"/>
    </source>
</evidence>
<evidence type="ECO:0000256" key="16">
    <source>
        <dbReference type="ARBA" id="ARBA00053950"/>
    </source>
</evidence>
<reference evidence="26" key="2">
    <citation type="journal article" date="2020" name="Nat. Ecol. Evol.">
        <title>Deeply conserved synteny resolves early events in vertebrate evolution.</title>
        <authorList>
            <person name="Simakov O."/>
            <person name="Marletaz F."/>
            <person name="Yue J.X."/>
            <person name="O'Connell B."/>
            <person name="Jenkins J."/>
            <person name="Brandt A."/>
            <person name="Calef R."/>
            <person name="Tung C.H."/>
            <person name="Huang T.K."/>
            <person name="Schmutz J."/>
            <person name="Satoh N."/>
            <person name="Yu J.K."/>
            <person name="Putnam N.H."/>
            <person name="Green R.E."/>
            <person name="Rokhsar D.S."/>
        </authorList>
    </citation>
    <scope>NUCLEOTIDE SEQUENCE [LARGE SCALE GENOMIC DNA]</scope>
    <source>
        <strain evidence="26">S238N-H82</strain>
    </source>
</reference>
<dbReference type="InterPro" id="IPR002000">
    <property type="entry name" value="Lysosome-assoc_membr_glycop"/>
</dbReference>
<evidence type="ECO:0000256" key="10">
    <source>
        <dbReference type="ARBA" id="ARBA00023018"/>
    </source>
</evidence>
<evidence type="ECO:0000256" key="12">
    <source>
        <dbReference type="ARBA" id="ARBA00023180"/>
    </source>
</evidence>
<dbReference type="OrthoDB" id="9428839at2759"/>
<dbReference type="RefSeq" id="XP_035659446.1">
    <property type="nucleotide sequence ID" value="XM_035803553.1"/>
</dbReference>
<keyword evidence="11 20" id="KW-0472">Membrane</keyword>
<evidence type="ECO:0000256" key="13">
    <source>
        <dbReference type="ARBA" id="ARBA00023273"/>
    </source>
</evidence>
<feature type="domain" description="Lysosome-associated membrane glycoprotein 2-like luminal" evidence="24">
    <location>
        <begin position="218"/>
        <end position="369"/>
    </location>
</feature>
<evidence type="ECO:0000256" key="8">
    <source>
        <dbReference type="ARBA" id="ARBA00022753"/>
    </source>
</evidence>
<evidence type="ECO:0000259" key="24">
    <source>
        <dbReference type="Pfam" id="PF01299"/>
    </source>
</evidence>
<evidence type="ECO:0000256" key="22">
    <source>
        <dbReference type="SAM" id="Phobius"/>
    </source>
</evidence>
<feature type="disulfide bond" evidence="20">
    <location>
        <begin position="575"/>
        <end position="612"/>
    </location>
</feature>
<gene>
    <name evidence="27" type="primary">LOC118404480</name>
    <name evidence="25" type="ORF">BRAFLDRAFT_132331</name>
</gene>
<dbReference type="AlphaFoldDB" id="C3ZMF8"/>
<feature type="chain" id="PRO_5044729349" description="Lysosome-associated membrane glycoprotein 5" evidence="23">
    <location>
        <begin position="18"/>
        <end position="677"/>
    </location>
</feature>
<keyword evidence="10" id="KW-0770">Synapse</keyword>
<comment type="subcellular location">
    <subcellularLocation>
        <location evidence="4">Cell projection</location>
        <location evidence="4">Dendrite</location>
    </subcellularLocation>
    <subcellularLocation>
        <location evidence="17">Cell projection</location>
        <location evidence="17">Growth cone membrane</location>
        <topology evidence="17">Single-pass type I membrane protein</topology>
    </subcellularLocation>
    <subcellularLocation>
        <location evidence="15">Cytoplasmic vesicle</location>
        <location evidence="15">Secretory vesicle</location>
        <location evidence="15">Synaptic vesicle membrane</location>
        <topology evidence="15">Single-pass type I membrane protein</topology>
    </subcellularLocation>
    <subcellularLocation>
        <location evidence="2">Early endosome membrane</location>
        <topology evidence="2">Single-pass type I membrane protein</topology>
    </subcellularLocation>
    <subcellularLocation>
        <location evidence="1">Endoplasmic reticulum-Golgi intermediate compartment membrane</location>
        <topology evidence="1">Single-pass type I membrane protein</topology>
    </subcellularLocation>
    <subcellularLocation>
        <location evidence="20">Lysosome membrane</location>
        <topology evidence="20">Single-pass type I membrane protein</topology>
    </subcellularLocation>
    <subcellularLocation>
        <location evidence="3">Recycling endosome</location>
    </subcellularLocation>
</comment>
<dbReference type="GO" id="GO:0005765">
    <property type="term" value="C:lysosomal membrane"/>
    <property type="evidence" value="ECO:0000318"/>
    <property type="project" value="GO_Central"/>
</dbReference>
<evidence type="ECO:0000256" key="6">
    <source>
        <dbReference type="ARBA" id="ARBA00022692"/>
    </source>
</evidence>
<evidence type="ECO:0000256" key="18">
    <source>
        <dbReference type="ARBA" id="ARBA00074379"/>
    </source>
</evidence>
<feature type="disulfide bond" evidence="20">
    <location>
        <begin position="155"/>
        <end position="192"/>
    </location>
</feature>
<evidence type="ECO:0000256" key="2">
    <source>
        <dbReference type="ARBA" id="ARBA00004158"/>
    </source>
</evidence>
<keyword evidence="9 22" id="KW-1133">Transmembrane helix</keyword>
<evidence type="ECO:0000256" key="4">
    <source>
        <dbReference type="ARBA" id="ARBA00004279"/>
    </source>
</evidence>
<keyword evidence="6 20" id="KW-0812">Transmembrane</keyword>
<dbReference type="FunFam" id="2.40.160.110:FF:000008">
    <property type="entry name" value="Uncharacterized protein"/>
    <property type="match status" value="3"/>
</dbReference>
<dbReference type="InterPro" id="IPR048528">
    <property type="entry name" value="Lamp2-like_luminal"/>
</dbReference>
<evidence type="ECO:0000313" key="25">
    <source>
        <dbReference type="EMBL" id="EEN46253.1"/>
    </source>
</evidence>
<evidence type="ECO:0000256" key="7">
    <source>
        <dbReference type="ARBA" id="ARBA00022729"/>
    </source>
</evidence>
<dbReference type="PANTHER" id="PTHR11506:SF35">
    <property type="entry name" value="LYSOSOME-ASSOCIATED MEMBRANE GLYCOPROTEIN 5"/>
    <property type="match status" value="1"/>
</dbReference>
<evidence type="ECO:0000256" key="9">
    <source>
        <dbReference type="ARBA" id="ARBA00022989"/>
    </source>
</evidence>
<dbReference type="KEGG" id="bfo:118404480"/>
<feature type="transmembrane region" description="Helical" evidence="22">
    <location>
        <begin position="642"/>
        <end position="664"/>
    </location>
</feature>
<dbReference type="EMBL" id="GG666645">
    <property type="protein sequence ID" value="EEN46253.1"/>
    <property type="molecule type" value="Genomic_DNA"/>
</dbReference>
<keyword evidence="26" id="KW-1185">Reference proteome</keyword>
<comment type="similarity">
    <text evidence="5 20">Belongs to the LAMP family.</text>
</comment>
<evidence type="ECO:0000256" key="23">
    <source>
        <dbReference type="SAM" id="SignalP"/>
    </source>
</evidence>
<dbReference type="Pfam" id="PF01299">
    <property type="entry name" value="Lamp2-like_luminal"/>
    <property type="match status" value="3"/>
</dbReference>
<evidence type="ECO:0000313" key="26">
    <source>
        <dbReference type="Proteomes" id="UP000001554"/>
    </source>
</evidence>
<evidence type="ECO:0000256" key="11">
    <source>
        <dbReference type="ARBA" id="ARBA00023136"/>
    </source>
</evidence>
<dbReference type="InParanoid" id="C3ZMF8"/>
<feature type="domain" description="Lysosome-associated membrane glycoprotein 2-like luminal" evidence="24">
    <location>
        <begin position="23"/>
        <end position="182"/>
    </location>
</feature>
<comment type="caution">
    <text evidence="20">Lacks conserved residue(s) required for the propagation of feature annotation.</text>
</comment>
<evidence type="ECO:0000256" key="1">
    <source>
        <dbReference type="ARBA" id="ARBA00004151"/>
    </source>
</evidence>
<feature type="domain" description="Lysosome-associated membrane glycoprotein 2-like luminal" evidence="24">
    <location>
        <begin position="445"/>
        <end position="602"/>
    </location>
</feature>
<feature type="signal peptide" evidence="23">
    <location>
        <begin position="1"/>
        <end position="17"/>
    </location>
</feature>
<name>C3ZMF8_BRAFL</name>
<evidence type="ECO:0000256" key="14">
    <source>
        <dbReference type="ARBA" id="ARBA00023329"/>
    </source>
</evidence>
<accession>C3ZMF8</accession>
<organism>
    <name type="scientific">Branchiostoma floridae</name>
    <name type="common">Florida lancelet</name>
    <name type="synonym">Amphioxus</name>
    <dbReference type="NCBI Taxonomy" id="7739"/>
    <lineage>
        <taxon>Eukaryota</taxon>
        <taxon>Metazoa</taxon>
        <taxon>Chordata</taxon>
        <taxon>Cephalochordata</taxon>
        <taxon>Leptocardii</taxon>
        <taxon>Amphioxiformes</taxon>
        <taxon>Branchiostomatidae</taxon>
        <taxon>Branchiostoma</taxon>
    </lineage>
</organism>
<dbReference type="Proteomes" id="UP000001554">
    <property type="component" value="Chromosome 17"/>
</dbReference>
<dbReference type="GO" id="GO:0072594">
    <property type="term" value="P:establishment of protein localization to organelle"/>
    <property type="evidence" value="ECO:0000318"/>
    <property type="project" value="GO_Central"/>
</dbReference>
<evidence type="ECO:0000256" key="19">
    <source>
        <dbReference type="ARBA" id="ARBA00076257"/>
    </source>
</evidence>
<proteinExistence type="inferred from homology"/>
<protein>
    <recommendedName>
        <fullName evidence="18">Lysosome-associated membrane glycoprotein 5</fullName>
    </recommendedName>
    <alternativeName>
        <fullName evidence="19">Lysosome-associated membrane protein 5</fullName>
    </alternativeName>
</protein>
<evidence type="ECO:0000256" key="3">
    <source>
        <dbReference type="ARBA" id="ARBA00004172"/>
    </source>
</evidence>
<keyword evidence="13" id="KW-0966">Cell projection</keyword>
<evidence type="ECO:0000313" key="27">
    <source>
        <dbReference type="RefSeq" id="XP_035659446.1"/>
    </source>
</evidence>
<evidence type="ECO:0000256" key="21">
    <source>
        <dbReference type="SAM" id="MobiDB-lite"/>
    </source>
</evidence>
<dbReference type="GO" id="GO:0031902">
    <property type="term" value="C:late endosome membrane"/>
    <property type="evidence" value="ECO:0000318"/>
    <property type="project" value="GO_Central"/>
</dbReference>
<dbReference type="GO" id="GO:0005886">
    <property type="term" value="C:plasma membrane"/>
    <property type="evidence" value="ECO:0000318"/>
    <property type="project" value="GO_Central"/>
</dbReference>
<comment type="function">
    <text evidence="16">Plays a role in short-term synaptic plasticity in a subset of GABAergic neurons in the brain.</text>
</comment>
<dbReference type="OMA" id="TERAMFY"/>
<feature type="compositionally biased region" description="Low complexity" evidence="21">
    <location>
        <begin position="399"/>
        <end position="442"/>
    </location>
</feature>
<keyword evidence="12" id="KW-0325">Glycoprotein</keyword>
<dbReference type="Gene3D" id="2.40.160.110">
    <property type="match status" value="3"/>
</dbReference>
<evidence type="ECO:0000256" key="5">
    <source>
        <dbReference type="ARBA" id="ARBA00009644"/>
    </source>
</evidence>
<evidence type="ECO:0000256" key="17">
    <source>
        <dbReference type="ARBA" id="ARBA00060492"/>
    </source>
</evidence>
<keyword evidence="14" id="KW-0968">Cytoplasmic vesicle</keyword>
<dbReference type="PANTHER" id="PTHR11506">
    <property type="entry name" value="LYSOSOME-ASSOCIATED MEMBRANE GLYCOPROTEIN"/>
    <property type="match status" value="1"/>
</dbReference>
<dbReference type="STRING" id="7739.C3ZMF8"/>
<feature type="region of interest" description="Disordered" evidence="21">
    <location>
        <begin position="611"/>
        <end position="637"/>
    </location>
</feature>
<keyword evidence="7 23" id="KW-0732">Signal</keyword>
<dbReference type="GeneID" id="118404480"/>